<dbReference type="Gene3D" id="3.10.20.320">
    <property type="entry name" value="Putative peptidoglycan bound protein (lpxtg motif)"/>
    <property type="match status" value="1"/>
</dbReference>
<organism evidence="4 5">
    <name type="scientific">Levilactobacillus parabrevis ATCC 53295</name>
    <dbReference type="NCBI Taxonomy" id="1267003"/>
    <lineage>
        <taxon>Bacteria</taxon>
        <taxon>Bacillati</taxon>
        <taxon>Bacillota</taxon>
        <taxon>Bacilli</taxon>
        <taxon>Lactobacillales</taxon>
        <taxon>Lactobacillaceae</taxon>
        <taxon>Levilactobacillus</taxon>
    </lineage>
</organism>
<dbReference type="eggNOG" id="COG4886">
    <property type="taxonomic scope" value="Bacteria"/>
</dbReference>
<evidence type="ECO:0000313" key="5">
    <source>
        <dbReference type="Proteomes" id="UP000051176"/>
    </source>
</evidence>
<proteinExistence type="predicted"/>
<gene>
    <name evidence="4" type="ORF">FD07_GL002011</name>
</gene>
<dbReference type="Proteomes" id="UP000051176">
    <property type="component" value="Unassembled WGS sequence"/>
</dbReference>
<evidence type="ECO:0000256" key="1">
    <source>
        <dbReference type="ARBA" id="ARBA00022737"/>
    </source>
</evidence>
<dbReference type="InterPro" id="IPR009459">
    <property type="entry name" value="MucBP_dom"/>
</dbReference>
<accession>A0A0R1GQI5</accession>
<dbReference type="Pfam" id="PF19087">
    <property type="entry name" value="DUF5776"/>
    <property type="match status" value="2"/>
</dbReference>
<dbReference type="InterPro" id="IPR044081">
    <property type="entry name" value="DUF5776"/>
</dbReference>
<dbReference type="STRING" id="357278.IV61_GL001798"/>
<name>A0A0R1GQI5_9LACO</name>
<reference evidence="4 5" key="1">
    <citation type="journal article" date="2015" name="Genome Announc.">
        <title>Expanding the biotechnology potential of lactobacilli through comparative genomics of 213 strains and associated genera.</title>
        <authorList>
            <person name="Sun Z."/>
            <person name="Harris H.M."/>
            <person name="McCann A."/>
            <person name="Guo C."/>
            <person name="Argimon S."/>
            <person name="Zhang W."/>
            <person name="Yang X."/>
            <person name="Jeffery I.B."/>
            <person name="Cooney J.C."/>
            <person name="Kagawa T.F."/>
            <person name="Liu W."/>
            <person name="Song Y."/>
            <person name="Salvetti E."/>
            <person name="Wrobel A."/>
            <person name="Rasinkangas P."/>
            <person name="Parkhill J."/>
            <person name="Rea M.C."/>
            <person name="O'Sullivan O."/>
            <person name="Ritari J."/>
            <person name="Douillard F.P."/>
            <person name="Paul Ross R."/>
            <person name="Yang R."/>
            <person name="Briner A.E."/>
            <person name="Felis G.E."/>
            <person name="de Vos W.M."/>
            <person name="Barrangou R."/>
            <person name="Klaenhammer T.R."/>
            <person name="Caufield P.W."/>
            <person name="Cui Y."/>
            <person name="Zhang H."/>
            <person name="O'Toole P.W."/>
        </authorList>
    </citation>
    <scope>NUCLEOTIDE SEQUENCE [LARGE SCALE GENOMIC DNA]</scope>
    <source>
        <strain evidence="4 5">ATCC 53295</strain>
    </source>
</reference>
<feature type="domain" description="DUF5776" evidence="3">
    <location>
        <begin position="261"/>
        <end position="328"/>
    </location>
</feature>
<dbReference type="PATRIC" id="fig|1267003.4.peg.2119"/>
<dbReference type="Pfam" id="PF06458">
    <property type="entry name" value="MucBP"/>
    <property type="match status" value="1"/>
</dbReference>
<evidence type="ECO:0000313" key="4">
    <source>
        <dbReference type="EMBL" id="KRK33682.1"/>
    </source>
</evidence>
<dbReference type="OrthoDB" id="2329141at2"/>
<evidence type="ECO:0008006" key="6">
    <source>
        <dbReference type="Google" id="ProtNLM"/>
    </source>
</evidence>
<evidence type="ECO:0000259" key="2">
    <source>
        <dbReference type="Pfam" id="PF06458"/>
    </source>
</evidence>
<dbReference type="RefSeq" id="WP_020090417.1">
    <property type="nucleotide sequence ID" value="NZ_KB911420.1"/>
</dbReference>
<dbReference type="EMBL" id="AZCZ01000060">
    <property type="protein sequence ID" value="KRK33682.1"/>
    <property type="molecule type" value="Genomic_DNA"/>
</dbReference>
<feature type="domain" description="MucBP" evidence="2">
    <location>
        <begin position="41"/>
        <end position="102"/>
    </location>
</feature>
<keyword evidence="5" id="KW-1185">Reference proteome</keyword>
<sequence length="332" mass="36326">MRKTIDIADGQLSVVTSPNCFVFKAAPTTAPSATTATNKSVIVHYVDDQGNTLKPDKTLTGSLGDDYKTEPLSISGYKLVKTTGDESGKFTSSDQSVTYAYRKAAADVVVKDSVVYAIKKIGLYGSPTFSKQALKQAYAKKSRMNRPMFKVIGTATSKNGVKRYKVKDLNGKGTTGYITANSNFIAPLYYAKNQTDVTVISPSGLNAYTKSSLTGKKTHYKQGQVLKVKKIVSHNLTTRFALANGKYISANKKLVIPGKRSMPKRVQAKTAVNRYSTVNLTKKNKHFAKKTTFTVKGWAYSNTKNFRKGDTLRYKVAGGYITANANLVKKLK</sequence>
<protein>
    <recommendedName>
        <fullName evidence="6">MucBP domain-containing protein</fullName>
    </recommendedName>
</protein>
<feature type="domain" description="DUF5776" evidence="3">
    <location>
        <begin position="189"/>
        <end position="255"/>
    </location>
</feature>
<comment type="caution">
    <text evidence="4">The sequence shown here is derived from an EMBL/GenBank/DDBJ whole genome shotgun (WGS) entry which is preliminary data.</text>
</comment>
<evidence type="ECO:0000259" key="3">
    <source>
        <dbReference type="Pfam" id="PF19087"/>
    </source>
</evidence>
<dbReference type="AlphaFoldDB" id="A0A0R1GQI5"/>
<keyword evidence="1" id="KW-0677">Repeat</keyword>